<dbReference type="NCBIfam" id="TIGR00090">
    <property type="entry name" value="rsfS_iojap_ybeB"/>
    <property type="match status" value="1"/>
</dbReference>
<protein>
    <recommendedName>
        <fullName evidence="2">Ribosomal silencing factor RsfS</fullName>
    </recommendedName>
</protein>
<dbReference type="HAMAP" id="MF_01477">
    <property type="entry name" value="Iojap_RsfS"/>
    <property type="match status" value="1"/>
</dbReference>
<dbReference type="InterPro" id="IPR004394">
    <property type="entry name" value="Iojap/RsfS/C7orf30"/>
</dbReference>
<evidence type="ECO:0000313" key="5">
    <source>
        <dbReference type="Proteomes" id="UP001596091"/>
    </source>
</evidence>
<evidence type="ECO:0000256" key="3">
    <source>
        <dbReference type="SAM" id="MobiDB-lite"/>
    </source>
</evidence>
<dbReference type="PANTHER" id="PTHR21043:SF0">
    <property type="entry name" value="MITOCHONDRIAL ASSEMBLY OF RIBOSOMAL LARGE SUBUNIT PROTEIN 1"/>
    <property type="match status" value="1"/>
</dbReference>
<dbReference type="InterPro" id="IPR043519">
    <property type="entry name" value="NT_sf"/>
</dbReference>
<reference evidence="5" key="1">
    <citation type="journal article" date="2019" name="Int. J. Syst. Evol. Microbiol.">
        <title>The Global Catalogue of Microorganisms (GCM) 10K type strain sequencing project: providing services to taxonomists for standard genome sequencing and annotation.</title>
        <authorList>
            <consortium name="The Broad Institute Genomics Platform"/>
            <consortium name="The Broad Institute Genome Sequencing Center for Infectious Disease"/>
            <person name="Wu L."/>
            <person name="Ma J."/>
        </authorList>
    </citation>
    <scope>NUCLEOTIDE SEQUENCE [LARGE SCALE GENOMIC DNA]</scope>
    <source>
        <strain evidence="5">JCM 4087</strain>
    </source>
</reference>
<comment type="function">
    <text evidence="2">Functions as a ribosomal silencing factor. Interacts with ribosomal protein uL14 (rplN), blocking formation of intersubunit bridge B8. Prevents association of the 30S and 50S ribosomal subunits and the formation of functional ribosomes, thus repressing translation.</text>
</comment>
<evidence type="ECO:0000256" key="2">
    <source>
        <dbReference type="HAMAP-Rule" id="MF_01477"/>
    </source>
</evidence>
<keyword evidence="2" id="KW-0810">Translation regulation</keyword>
<feature type="compositionally biased region" description="Low complexity" evidence="3">
    <location>
        <begin position="129"/>
        <end position="144"/>
    </location>
</feature>
<dbReference type="Pfam" id="PF02410">
    <property type="entry name" value="RsfS"/>
    <property type="match status" value="1"/>
</dbReference>
<gene>
    <name evidence="2 4" type="primary">rsfS</name>
    <name evidence="4" type="ORF">ACFPT7_00865</name>
</gene>
<evidence type="ECO:0000256" key="1">
    <source>
        <dbReference type="ARBA" id="ARBA00010574"/>
    </source>
</evidence>
<comment type="similarity">
    <text evidence="1 2">Belongs to the Iojap/RsfS family.</text>
</comment>
<name>A0ABW1EAL2_9BACT</name>
<feature type="region of interest" description="Disordered" evidence="3">
    <location>
        <begin position="126"/>
        <end position="153"/>
    </location>
</feature>
<sequence length="305" mass="32461">MLLAAVAACEDKKGEDTRILELDPADSGLADFFLITSATNDRQVLAIADEIEMRLKREFGVYPTSVEGRRQAEWILLDYVDLVIHVFLSEKRAFYDIERLRKSARPLTPAELEAELRDVLAKKTRAVRKSSPASSAKSIPAQPQKSSKGDSNVVIRRVNNAANAASGSSDTAAAKLPIEPLKVEGAGPPILRNTSGVVMAGAEAPPNFGAQPPIVRCEDPDASASVDVAASAAKKGTKKPAKKAVKKAAKKTAAKKAVKKAAKKAVKKTAAKKTPVKKAAKKSVKKAPAKKAAIKKAAKKAVKRR</sequence>
<accession>A0ABW1EAL2</accession>
<dbReference type="Proteomes" id="UP001596091">
    <property type="component" value="Unassembled WGS sequence"/>
</dbReference>
<proteinExistence type="inferred from homology"/>
<feature type="region of interest" description="Disordered" evidence="3">
    <location>
        <begin position="254"/>
        <end position="305"/>
    </location>
</feature>
<comment type="subunit">
    <text evidence="2">Interacts with ribosomal protein uL14 (rplN).</text>
</comment>
<dbReference type="Gene3D" id="3.30.460.10">
    <property type="entry name" value="Beta Polymerase, domain 2"/>
    <property type="match status" value="1"/>
</dbReference>
<organism evidence="4 5">
    <name type="scientific">Acidicapsa dinghuensis</name>
    <dbReference type="NCBI Taxonomy" id="2218256"/>
    <lineage>
        <taxon>Bacteria</taxon>
        <taxon>Pseudomonadati</taxon>
        <taxon>Acidobacteriota</taxon>
        <taxon>Terriglobia</taxon>
        <taxon>Terriglobales</taxon>
        <taxon>Acidobacteriaceae</taxon>
        <taxon>Acidicapsa</taxon>
    </lineage>
</organism>
<keyword evidence="2" id="KW-0963">Cytoplasm</keyword>
<dbReference type="RefSeq" id="WP_263335001.1">
    <property type="nucleotide sequence ID" value="NZ_JAGSYH010000002.1"/>
</dbReference>
<dbReference type="PANTHER" id="PTHR21043">
    <property type="entry name" value="IOJAP SUPERFAMILY ORTHOLOG"/>
    <property type="match status" value="1"/>
</dbReference>
<keyword evidence="5" id="KW-1185">Reference proteome</keyword>
<evidence type="ECO:0000313" key="4">
    <source>
        <dbReference type="EMBL" id="MFC5860837.1"/>
    </source>
</evidence>
<comment type="caution">
    <text evidence="4">The sequence shown here is derived from an EMBL/GenBank/DDBJ whole genome shotgun (WGS) entry which is preliminary data.</text>
</comment>
<comment type="subcellular location">
    <subcellularLocation>
        <location evidence="2">Cytoplasm</location>
    </subcellularLocation>
</comment>
<dbReference type="EMBL" id="JBHSPH010000001">
    <property type="protein sequence ID" value="MFC5860837.1"/>
    <property type="molecule type" value="Genomic_DNA"/>
</dbReference>
<dbReference type="SUPFAM" id="SSF81301">
    <property type="entry name" value="Nucleotidyltransferase"/>
    <property type="match status" value="1"/>
</dbReference>
<keyword evidence="2" id="KW-0678">Repressor</keyword>